<dbReference type="AlphaFoldDB" id="A0A430J9H0"/>
<dbReference type="OrthoDB" id="9923527at2"/>
<reference evidence="2 3" key="1">
    <citation type="submission" date="2018-12" db="EMBL/GenBank/DDBJ databases">
        <title>Bacillus ochoae sp. nov., Paenibacillus whitsoniae sp. nov., Paenibacillus spiritus sp. nov. Isolated from the Mars Exploration Rover during spacecraft assembly.</title>
        <authorList>
            <person name="Seuylemezian A."/>
            <person name="Vaishampayan P."/>
        </authorList>
    </citation>
    <scope>NUCLEOTIDE SEQUENCE [LARGE SCALE GENOMIC DNA]</scope>
    <source>
        <strain evidence="2 3">MER 54</strain>
    </source>
</reference>
<sequence length="130" mass="14817">MAQPADDLQTDRIQATPKLSLKLLYTLIHELKDENIQLNQRITEYEITMAALLQSHRETAAASISVRMPVEEAQQPLNENVASHSLSALIDLPRSARHRTDKKNAMLAVFVHTLKKMLSPRGRRRGHFIR</sequence>
<dbReference type="Proteomes" id="UP000276128">
    <property type="component" value="Unassembled WGS sequence"/>
</dbReference>
<comment type="caution">
    <text evidence="2">The sequence shown here is derived from an EMBL/GenBank/DDBJ whole genome shotgun (WGS) entry which is preliminary data.</text>
</comment>
<dbReference type="EMBL" id="RXHU01000066">
    <property type="protein sequence ID" value="RTE07174.1"/>
    <property type="molecule type" value="Genomic_DNA"/>
</dbReference>
<evidence type="ECO:0000256" key="1">
    <source>
        <dbReference type="SAM" id="Coils"/>
    </source>
</evidence>
<gene>
    <name evidence="2" type="ORF">EJQ19_21720</name>
</gene>
<accession>A0A430J9H0</accession>
<keyword evidence="1" id="KW-0175">Coiled coil</keyword>
<feature type="coiled-coil region" evidence="1">
    <location>
        <begin position="21"/>
        <end position="48"/>
    </location>
</feature>
<keyword evidence="3" id="KW-1185">Reference proteome</keyword>
<organism evidence="2 3">
    <name type="scientific">Paenibacillus whitsoniae</name>
    <dbReference type="NCBI Taxonomy" id="2496558"/>
    <lineage>
        <taxon>Bacteria</taxon>
        <taxon>Bacillati</taxon>
        <taxon>Bacillota</taxon>
        <taxon>Bacilli</taxon>
        <taxon>Bacillales</taxon>
        <taxon>Paenibacillaceae</taxon>
        <taxon>Paenibacillus</taxon>
    </lineage>
</organism>
<evidence type="ECO:0000313" key="3">
    <source>
        <dbReference type="Proteomes" id="UP000276128"/>
    </source>
</evidence>
<protein>
    <submittedName>
        <fullName evidence="2">Uncharacterized protein</fullName>
    </submittedName>
</protein>
<name>A0A430J9H0_9BACL</name>
<dbReference type="RefSeq" id="WP_126143338.1">
    <property type="nucleotide sequence ID" value="NZ_RXHU01000066.1"/>
</dbReference>
<evidence type="ECO:0000313" key="2">
    <source>
        <dbReference type="EMBL" id="RTE07174.1"/>
    </source>
</evidence>
<proteinExistence type="predicted"/>